<evidence type="ECO:0008006" key="5">
    <source>
        <dbReference type="Google" id="ProtNLM"/>
    </source>
</evidence>
<keyword evidence="2" id="KW-0812">Transmembrane</keyword>
<protein>
    <recommendedName>
        <fullName evidence="5">DUF2946 domain-containing protein</fullName>
    </recommendedName>
</protein>
<sequence>MRAMNAFRRFLLRGGMANRAWLLVAFAVLLVRALLPGVVMLDPVSVAQGDFALVMCSGHGPMFAHDDGAMSAMPDSMPGMDMSHMPMSGMSGSPVHNHDSMAGDDGLCPFSAALVVACVGIGFAVVLFTLTRATQSWRAVSTRSPARPPIHFRPLSRAPPRFS</sequence>
<keyword evidence="2" id="KW-1133">Transmembrane helix</keyword>
<evidence type="ECO:0000256" key="2">
    <source>
        <dbReference type="SAM" id="Phobius"/>
    </source>
</evidence>
<name>A0AB37AP84_9BURK</name>
<proteinExistence type="predicted"/>
<dbReference type="Proteomes" id="UP000237811">
    <property type="component" value="Unassembled WGS sequence"/>
</dbReference>
<evidence type="ECO:0000313" key="3">
    <source>
        <dbReference type="EMBL" id="PRE45414.1"/>
    </source>
</evidence>
<dbReference type="AlphaFoldDB" id="A0AB37AP84"/>
<comment type="caution">
    <text evidence="3">The sequence shown here is derived from an EMBL/GenBank/DDBJ whole genome shotgun (WGS) entry which is preliminary data.</text>
</comment>
<evidence type="ECO:0000256" key="1">
    <source>
        <dbReference type="SAM" id="MobiDB-lite"/>
    </source>
</evidence>
<dbReference type="EMBL" id="PVFR01000058">
    <property type="protein sequence ID" value="PRE45414.1"/>
    <property type="molecule type" value="Genomic_DNA"/>
</dbReference>
<evidence type="ECO:0000313" key="4">
    <source>
        <dbReference type="Proteomes" id="UP000237811"/>
    </source>
</evidence>
<feature type="transmembrane region" description="Helical" evidence="2">
    <location>
        <begin position="110"/>
        <end position="130"/>
    </location>
</feature>
<feature type="region of interest" description="Disordered" evidence="1">
    <location>
        <begin position="138"/>
        <end position="163"/>
    </location>
</feature>
<keyword evidence="2" id="KW-0472">Membrane</keyword>
<organism evidence="3 4">
    <name type="scientific">Burkholderia multivorans</name>
    <dbReference type="NCBI Taxonomy" id="87883"/>
    <lineage>
        <taxon>Bacteria</taxon>
        <taxon>Pseudomonadati</taxon>
        <taxon>Pseudomonadota</taxon>
        <taxon>Betaproteobacteria</taxon>
        <taxon>Burkholderiales</taxon>
        <taxon>Burkholderiaceae</taxon>
        <taxon>Burkholderia</taxon>
        <taxon>Burkholderia cepacia complex</taxon>
    </lineage>
</organism>
<gene>
    <name evidence="3" type="ORF">C6P99_19105</name>
</gene>
<accession>A0AB37AP84</accession>
<reference evidence="3 4" key="1">
    <citation type="submission" date="2018-03" db="EMBL/GenBank/DDBJ databases">
        <authorList>
            <person name="Nguyen K."/>
            <person name="Fouts D."/>
            <person name="Sutton G."/>
        </authorList>
    </citation>
    <scope>NUCLEOTIDE SEQUENCE [LARGE SCALE GENOMIC DNA]</scope>
    <source>
        <strain evidence="3 4">AU14328</strain>
    </source>
</reference>